<organism evidence="1">
    <name type="scientific">Salmonella enterica subsp. enterica serovar Newport str. CFSAN000835</name>
    <dbReference type="NCBI Taxonomy" id="1299174"/>
    <lineage>
        <taxon>Bacteria</taxon>
        <taxon>Pseudomonadati</taxon>
        <taxon>Pseudomonadota</taxon>
        <taxon>Gammaproteobacteria</taxon>
        <taxon>Enterobacterales</taxon>
        <taxon>Enterobacteriaceae</taxon>
        <taxon>Salmonella</taxon>
    </lineage>
</organism>
<sequence length="108" mass="12456">IRERFVWARRKPDNIDADHDKRIAENYVFDEVLGHPVPRAEYEKRAKFNQDDCKPTPDEIRRFPSRINSVKSVSDYDNGASPSLPPELMKGVKFLKLKPSGSNITKSK</sequence>
<reference evidence="1" key="1">
    <citation type="submission" date="2018-08" db="EMBL/GenBank/DDBJ databases">
        <title>Whole genome sequencing of Salmonella enterica serotype newport.</title>
        <authorList>
            <person name="Bell R."/>
        </authorList>
    </citation>
    <scope>NUCLEOTIDE SEQUENCE [LARGE SCALE GENOMIC DNA]</scope>
    <source>
        <strain evidence="1">CFSAN000835</strain>
    </source>
</reference>
<evidence type="ECO:0000313" key="1">
    <source>
        <dbReference type="EMBL" id="RIQ10923.1"/>
    </source>
</evidence>
<dbReference type="Proteomes" id="UP000839534">
    <property type="component" value="Unassembled WGS sequence"/>
</dbReference>
<accession>A0A658ICJ9</accession>
<gene>
    <name evidence="1" type="ORF">DLN06_28060</name>
</gene>
<proteinExistence type="predicted"/>
<feature type="non-terminal residue" evidence="1">
    <location>
        <position position="1"/>
    </location>
</feature>
<dbReference type="AlphaFoldDB" id="A0A658ICJ9"/>
<protein>
    <submittedName>
        <fullName evidence="1">Molybdopterin-guanine dinucleotide biosynthesis protein MobA</fullName>
    </submittedName>
</protein>
<dbReference type="EMBL" id="QWJV01000500">
    <property type="protein sequence ID" value="RIQ10923.1"/>
    <property type="molecule type" value="Genomic_DNA"/>
</dbReference>
<comment type="caution">
    <text evidence="1">The sequence shown here is derived from an EMBL/GenBank/DDBJ whole genome shotgun (WGS) entry which is preliminary data.</text>
</comment>
<name>A0A658ICJ9_SALNE</name>